<evidence type="ECO:0000313" key="2">
    <source>
        <dbReference type="Proteomes" id="UP000749559"/>
    </source>
</evidence>
<dbReference type="Proteomes" id="UP000749559">
    <property type="component" value="Unassembled WGS sequence"/>
</dbReference>
<name>A0A8S4Q6F0_OWEFU</name>
<keyword evidence="2" id="KW-1185">Reference proteome</keyword>
<gene>
    <name evidence="1" type="ORF">OFUS_LOCUS24799</name>
</gene>
<dbReference type="AlphaFoldDB" id="A0A8S4Q6F0"/>
<protein>
    <submittedName>
        <fullName evidence="1">Uncharacterized protein</fullName>
    </submittedName>
</protein>
<reference evidence="1" key="1">
    <citation type="submission" date="2022-03" db="EMBL/GenBank/DDBJ databases">
        <authorList>
            <person name="Martin C."/>
        </authorList>
    </citation>
    <scope>NUCLEOTIDE SEQUENCE</scope>
</reference>
<accession>A0A8S4Q6F0</accession>
<feature type="non-terminal residue" evidence="1">
    <location>
        <position position="1"/>
    </location>
</feature>
<proteinExistence type="predicted"/>
<organism evidence="1 2">
    <name type="scientific">Owenia fusiformis</name>
    <name type="common">Polychaete worm</name>
    <dbReference type="NCBI Taxonomy" id="6347"/>
    <lineage>
        <taxon>Eukaryota</taxon>
        <taxon>Metazoa</taxon>
        <taxon>Spiralia</taxon>
        <taxon>Lophotrochozoa</taxon>
        <taxon>Annelida</taxon>
        <taxon>Polychaeta</taxon>
        <taxon>Sedentaria</taxon>
        <taxon>Canalipalpata</taxon>
        <taxon>Sabellida</taxon>
        <taxon>Oweniida</taxon>
        <taxon>Oweniidae</taxon>
        <taxon>Owenia</taxon>
    </lineage>
</organism>
<comment type="caution">
    <text evidence="1">The sequence shown here is derived from an EMBL/GenBank/DDBJ whole genome shotgun (WGS) entry which is preliminary data.</text>
</comment>
<dbReference type="EMBL" id="CAIIXF020000012">
    <property type="protein sequence ID" value="CAH1800965.1"/>
    <property type="molecule type" value="Genomic_DNA"/>
</dbReference>
<sequence>RVTSNIGVAHSIIVPDIYKSYTRSKMASCERCKNQLNASTTSTTESDCSVFSKSCSHVPKKFSLGNLLAHLNSSGKTVSVERPDQKGFKFFMEGYIHKVCAKTRSS</sequence>
<dbReference type="OrthoDB" id="6323112at2759"/>
<evidence type="ECO:0000313" key="1">
    <source>
        <dbReference type="EMBL" id="CAH1800965.1"/>
    </source>
</evidence>